<keyword evidence="5 6" id="KW-0186">Copper</keyword>
<name>A0ABM4VIJ4_COFAR</name>
<keyword evidence="3 6" id="KW-0801">TPQ</keyword>
<evidence type="ECO:0000256" key="4">
    <source>
        <dbReference type="ARBA" id="ARBA00023002"/>
    </source>
</evidence>
<dbReference type="PANTHER" id="PTHR10638:SF69">
    <property type="entry name" value="AMINE OXIDASE [COPPER-CONTAINING] GAMMA 1-RELATED"/>
    <property type="match status" value="1"/>
</dbReference>
<evidence type="ECO:0000256" key="3">
    <source>
        <dbReference type="ARBA" id="ARBA00022772"/>
    </source>
</evidence>
<evidence type="ECO:0000313" key="9">
    <source>
        <dbReference type="Proteomes" id="UP001652660"/>
    </source>
</evidence>
<comment type="similarity">
    <text evidence="1 6">Belongs to the copper/topaquinone oxidase family.</text>
</comment>
<dbReference type="InterPro" id="IPR000269">
    <property type="entry name" value="Cu_amine_oxidase"/>
</dbReference>
<dbReference type="InterPro" id="IPR016182">
    <property type="entry name" value="Cu_amine_oxidase_N-reg"/>
</dbReference>
<evidence type="ECO:0000259" key="7">
    <source>
        <dbReference type="Pfam" id="PF01179"/>
    </source>
</evidence>
<dbReference type="SUPFAM" id="SSF49998">
    <property type="entry name" value="Amine oxidase catalytic domain"/>
    <property type="match status" value="1"/>
</dbReference>
<dbReference type="Pfam" id="PF01179">
    <property type="entry name" value="Cu_amine_oxid"/>
    <property type="match status" value="1"/>
</dbReference>
<dbReference type="InterPro" id="IPR036460">
    <property type="entry name" value="Cu_amine_oxidase_C_sf"/>
</dbReference>
<evidence type="ECO:0000256" key="2">
    <source>
        <dbReference type="ARBA" id="ARBA00022723"/>
    </source>
</evidence>
<proteinExistence type="inferred from homology"/>
<dbReference type="EC" id="1.4.3.-" evidence="6"/>
<sequence>MLSMDDIKVALQITSTSEEFNKSIMARGLKFPDLTCVPLPLGWFGPEEEGRRIAKVECFVNQGTPNFYMRPVEGLVVIVDIDNRNILRVLDPGGGIPVPKAENTDYRHQAQNKPSKMQPVNPISIEQPQGPSFTVEDGHIVRWANWIFHLKADQRAGMVISKAMVQDSETGAFRSVVMYKGFASELFVPHMDCSQNWYFKSFMDAGEFGLGAMALALVPLNDCPRYSYYMDGVFVYADGRPYIQPNMICIFEKYAGDIGWRHSELPGNGFEIREARPKITLVARMAASVGNYDYIFDWEFQMDGLIRVQVSLSGMLMVKGTPYENPNQVPSNVEMSTPLVSENVLGVVHDHFITFHLDMDIDGSNNSFVNINLVKEENLGGQSPRKSILKAKRQVAKNEEDARIKLKLYDPFEFHFINPSRFSRLGNPTGYKLVPRATAASLLDLDDPPQLRAAFTNNEIWVTPYNRSEQWAGGFLVYQSKGEDTLAVWSDRNRPIENKDIVLWYTLGFHHVPCQEDFPVMPTVSSSFDLKPVNFFETNPILGVMPNFEKDPPICWASTSQWPSTQQLNPPFCIEYA</sequence>
<comment type="PTM">
    <text evidence="6">Topaquinone (TPQ) is generated by copper-dependent autoxidation of a specific tyrosyl residue.</text>
</comment>
<reference evidence="10" key="1">
    <citation type="submission" date="2025-08" db="UniProtKB">
        <authorList>
            <consortium name="RefSeq"/>
        </authorList>
    </citation>
    <scope>IDENTIFICATION</scope>
    <source>
        <tissue evidence="10">Leaves</tissue>
    </source>
</reference>
<feature type="domain" description="Copper amine oxidase catalytic" evidence="7">
    <location>
        <begin position="124"/>
        <end position="541"/>
    </location>
</feature>
<dbReference type="InterPro" id="IPR015798">
    <property type="entry name" value="Cu_amine_oxidase_C"/>
</dbReference>
<evidence type="ECO:0000313" key="10">
    <source>
        <dbReference type="RefSeq" id="XP_071919347.1"/>
    </source>
</evidence>
<organism evidence="9 10">
    <name type="scientific">Coffea arabica</name>
    <name type="common">Arabian coffee</name>
    <dbReference type="NCBI Taxonomy" id="13443"/>
    <lineage>
        <taxon>Eukaryota</taxon>
        <taxon>Viridiplantae</taxon>
        <taxon>Streptophyta</taxon>
        <taxon>Embryophyta</taxon>
        <taxon>Tracheophyta</taxon>
        <taxon>Spermatophyta</taxon>
        <taxon>Magnoliopsida</taxon>
        <taxon>eudicotyledons</taxon>
        <taxon>Gunneridae</taxon>
        <taxon>Pentapetalae</taxon>
        <taxon>asterids</taxon>
        <taxon>lamiids</taxon>
        <taxon>Gentianales</taxon>
        <taxon>Rubiaceae</taxon>
        <taxon>Ixoroideae</taxon>
        <taxon>Gardenieae complex</taxon>
        <taxon>Bertiereae - Coffeeae clade</taxon>
        <taxon>Coffeeae</taxon>
        <taxon>Coffea</taxon>
    </lineage>
</organism>
<dbReference type="InterPro" id="IPR049947">
    <property type="entry name" value="Cu_Am_Ox_Cu-bd"/>
</dbReference>
<protein>
    <recommendedName>
        <fullName evidence="6">Amine oxidase</fullName>
        <ecNumber evidence="6">1.4.3.-</ecNumber>
    </recommendedName>
</protein>
<dbReference type="RefSeq" id="XP_071919347.1">
    <property type="nucleotide sequence ID" value="XM_072063246.1"/>
</dbReference>
<evidence type="ECO:0000259" key="8">
    <source>
        <dbReference type="Pfam" id="PF02728"/>
    </source>
</evidence>
<evidence type="ECO:0000256" key="6">
    <source>
        <dbReference type="RuleBase" id="RU000672"/>
    </source>
</evidence>
<dbReference type="PROSITE" id="PS01165">
    <property type="entry name" value="COPPER_AMINE_OXID_2"/>
    <property type="match status" value="1"/>
</dbReference>
<evidence type="ECO:0000256" key="1">
    <source>
        <dbReference type="ARBA" id="ARBA00007983"/>
    </source>
</evidence>
<dbReference type="SUPFAM" id="SSF54416">
    <property type="entry name" value="Amine oxidase N-terminal region"/>
    <property type="match status" value="1"/>
</dbReference>
<gene>
    <name evidence="10" type="primary">LOC113704982</name>
</gene>
<dbReference type="PANTHER" id="PTHR10638">
    <property type="entry name" value="COPPER AMINE OXIDASE"/>
    <property type="match status" value="1"/>
</dbReference>
<keyword evidence="9" id="KW-1185">Reference proteome</keyword>
<dbReference type="InterPro" id="IPR015802">
    <property type="entry name" value="Cu_amine_oxidase_N3"/>
</dbReference>
<dbReference type="Gene3D" id="3.10.450.40">
    <property type="match status" value="1"/>
</dbReference>
<dbReference type="GeneID" id="113704982"/>
<dbReference type="Gene3D" id="2.70.98.20">
    <property type="entry name" value="Copper amine oxidase, catalytic domain"/>
    <property type="match status" value="1"/>
</dbReference>
<keyword evidence="2 6" id="KW-0479">Metal-binding</keyword>
<keyword evidence="4 6" id="KW-0560">Oxidoreductase</keyword>
<accession>A0ABM4VIJ4</accession>
<feature type="domain" description="Copper amine oxidase N3-terminal" evidence="8">
    <location>
        <begin position="3"/>
        <end position="95"/>
    </location>
</feature>
<dbReference type="Proteomes" id="UP001652660">
    <property type="component" value="Chromosome 8c"/>
</dbReference>
<evidence type="ECO:0000256" key="5">
    <source>
        <dbReference type="ARBA" id="ARBA00023008"/>
    </source>
</evidence>
<dbReference type="Pfam" id="PF02728">
    <property type="entry name" value="Cu_amine_oxidN3"/>
    <property type="match status" value="1"/>
</dbReference>
<comment type="cofactor">
    <cofactor evidence="6">
        <name>Cu cation</name>
        <dbReference type="ChEBI" id="CHEBI:23378"/>
    </cofactor>
    <text evidence="6">Contains 1 topaquinone per subunit.</text>
</comment>